<reference evidence="1" key="1">
    <citation type="journal article" date="2021" name="Proc. Natl. Acad. Sci. U.S.A.">
        <title>A Catalog of Tens of Thousands of Viruses from Human Metagenomes Reveals Hidden Associations with Chronic Diseases.</title>
        <authorList>
            <person name="Tisza M.J."/>
            <person name="Buck C.B."/>
        </authorList>
    </citation>
    <scope>NUCLEOTIDE SEQUENCE</scope>
    <source>
        <strain evidence="1">CtM5A27</strain>
    </source>
</reference>
<organism evidence="1">
    <name type="scientific">Siphoviridae sp. ctM5A27</name>
    <dbReference type="NCBI Taxonomy" id="2825459"/>
    <lineage>
        <taxon>Viruses</taxon>
        <taxon>Duplodnaviria</taxon>
        <taxon>Heunggongvirae</taxon>
        <taxon>Uroviricota</taxon>
        <taxon>Caudoviricetes</taxon>
    </lineage>
</organism>
<name>A0A8S5PGW9_9CAUD</name>
<accession>A0A8S5PGW9</accession>
<sequence>MKNETKLKKLMSFLDENGIKYTTPRKRKEGSAHLFIGQYMIAVKIEGEDDTLFFNKHKRGKHPFFIRTSETPKFIIEKMQNLITRMMLIQQKHFMEQKK</sequence>
<proteinExistence type="predicted"/>
<protein>
    <submittedName>
        <fullName evidence="1">Uncharacterized protein</fullName>
    </submittedName>
</protein>
<dbReference type="EMBL" id="BK015415">
    <property type="protein sequence ID" value="DAE05699.1"/>
    <property type="molecule type" value="Genomic_DNA"/>
</dbReference>
<evidence type="ECO:0000313" key="1">
    <source>
        <dbReference type="EMBL" id="DAE05699.1"/>
    </source>
</evidence>